<dbReference type="AlphaFoldDB" id="A0AAE1E3L3"/>
<gene>
    <name evidence="1" type="ORF">RRG08_002961</name>
</gene>
<dbReference type="Proteomes" id="UP001283361">
    <property type="component" value="Unassembled WGS sequence"/>
</dbReference>
<keyword evidence="2" id="KW-1185">Reference proteome</keyword>
<organism evidence="1 2">
    <name type="scientific">Elysia crispata</name>
    <name type="common">lettuce slug</name>
    <dbReference type="NCBI Taxonomy" id="231223"/>
    <lineage>
        <taxon>Eukaryota</taxon>
        <taxon>Metazoa</taxon>
        <taxon>Spiralia</taxon>
        <taxon>Lophotrochozoa</taxon>
        <taxon>Mollusca</taxon>
        <taxon>Gastropoda</taxon>
        <taxon>Heterobranchia</taxon>
        <taxon>Euthyneura</taxon>
        <taxon>Panpulmonata</taxon>
        <taxon>Sacoglossa</taxon>
        <taxon>Placobranchoidea</taxon>
        <taxon>Plakobranchidae</taxon>
        <taxon>Elysia</taxon>
    </lineage>
</organism>
<evidence type="ECO:0000313" key="1">
    <source>
        <dbReference type="EMBL" id="KAK3791608.1"/>
    </source>
</evidence>
<evidence type="ECO:0000313" key="2">
    <source>
        <dbReference type="Proteomes" id="UP001283361"/>
    </source>
</evidence>
<comment type="caution">
    <text evidence="1">The sequence shown here is derived from an EMBL/GenBank/DDBJ whole genome shotgun (WGS) entry which is preliminary data.</text>
</comment>
<protein>
    <submittedName>
        <fullName evidence="1">Uncharacterized protein</fullName>
    </submittedName>
</protein>
<sequence length="112" mass="12149">MASPGVYSLGVDRRFPLPPFSAIWDKKRGHGVSIGPLTLGLASDVSQRGMVSRQVQKFAELPNNTNFRLRKEFISGGVGMTVEERRERRNGGSVCGVGGGGEVEKWKGMSIN</sequence>
<accession>A0AAE1E3L3</accession>
<reference evidence="1" key="1">
    <citation type="journal article" date="2023" name="G3 (Bethesda)">
        <title>A reference genome for the long-term kleptoplast-retaining sea slug Elysia crispata morphotype clarki.</title>
        <authorList>
            <person name="Eastman K.E."/>
            <person name="Pendleton A.L."/>
            <person name="Shaikh M.A."/>
            <person name="Suttiyut T."/>
            <person name="Ogas R."/>
            <person name="Tomko P."/>
            <person name="Gavelis G."/>
            <person name="Widhalm J.R."/>
            <person name="Wisecaver J.H."/>
        </authorList>
    </citation>
    <scope>NUCLEOTIDE SEQUENCE</scope>
    <source>
        <strain evidence="1">ECLA1</strain>
    </source>
</reference>
<dbReference type="EMBL" id="JAWDGP010001468">
    <property type="protein sequence ID" value="KAK3791608.1"/>
    <property type="molecule type" value="Genomic_DNA"/>
</dbReference>
<proteinExistence type="predicted"/>
<name>A0AAE1E3L3_9GAST</name>